<evidence type="ECO:0000256" key="12">
    <source>
        <dbReference type="SAM" id="SignalP"/>
    </source>
</evidence>
<dbReference type="STRING" id="86259.A0A4Z1P8N3"/>
<name>A0A4Z1P8N3_9PEZI</name>
<comment type="caution">
    <text evidence="14">The sequence shown here is derived from an EMBL/GenBank/DDBJ whole genome shotgun (WGS) entry which is preliminary data.</text>
</comment>
<sequence length="221" mass="24320">MMLFFSKALLAFAVFTSASPASFPSLDERDTTLSEGTGSINGFYYSFWTDKSSGTCSMTSGSGGQYNLKWDNIGNVVAGKGWKTGSDRQITYTGTFNNSGNTYLAVYGWTRFPLVEYYIVESYGEYNPGIGGQKRGSVTTDDGTYDIYTSQRTNAPSIQGTASYPQFWSIRTEKRVGGKVSTSAHFEAWKKYGLKLGTFDYQIVATEGYKSSGESSIDVWL</sequence>
<dbReference type="PRINTS" id="PR00911">
    <property type="entry name" value="GLHYDRLASE11"/>
</dbReference>
<evidence type="ECO:0000259" key="13">
    <source>
        <dbReference type="PROSITE" id="PS51761"/>
    </source>
</evidence>
<evidence type="ECO:0000313" key="15">
    <source>
        <dbReference type="Proteomes" id="UP000298493"/>
    </source>
</evidence>
<dbReference type="InterPro" id="IPR013320">
    <property type="entry name" value="ConA-like_dom_sf"/>
</dbReference>
<evidence type="ECO:0000256" key="7">
    <source>
        <dbReference type="ARBA" id="ARBA00023277"/>
    </source>
</evidence>
<evidence type="ECO:0000313" key="14">
    <source>
        <dbReference type="EMBL" id="TID17705.1"/>
    </source>
</evidence>
<evidence type="ECO:0000256" key="5">
    <source>
        <dbReference type="ARBA" id="ARBA00022651"/>
    </source>
</evidence>
<evidence type="ECO:0000256" key="4">
    <source>
        <dbReference type="ARBA" id="ARBA00012590"/>
    </source>
</evidence>
<reference evidence="14 15" key="1">
    <citation type="submission" date="2019-04" db="EMBL/GenBank/DDBJ databases">
        <title>High contiguity whole genome sequence and gene annotation resource for two Venturia nashicola isolates.</title>
        <authorList>
            <person name="Prokchorchik M."/>
            <person name="Won K."/>
            <person name="Lee Y."/>
            <person name="Choi E.D."/>
            <person name="Segonzac C."/>
            <person name="Sohn K.H."/>
        </authorList>
    </citation>
    <scope>NUCLEOTIDE SEQUENCE [LARGE SCALE GENOMIC DNA]</scope>
    <source>
        <strain evidence="14 15">PRI2</strain>
    </source>
</reference>
<protein>
    <recommendedName>
        <fullName evidence="4 10">Endo-1,4-beta-xylanase</fullName>
        <ecNumber evidence="4 10">3.2.1.8</ecNumber>
    </recommendedName>
</protein>
<dbReference type="InterPro" id="IPR001137">
    <property type="entry name" value="Glyco_hydro_11"/>
</dbReference>
<evidence type="ECO:0000256" key="10">
    <source>
        <dbReference type="PROSITE-ProRule" id="PRU01097"/>
    </source>
</evidence>
<keyword evidence="6 10" id="KW-0378">Hydrolase</keyword>
<dbReference type="Pfam" id="PF00457">
    <property type="entry name" value="Glyco_hydro_11"/>
    <property type="match status" value="1"/>
</dbReference>
<dbReference type="SUPFAM" id="SSF49899">
    <property type="entry name" value="Concanavalin A-like lectins/glucanases"/>
    <property type="match status" value="1"/>
</dbReference>
<comment type="similarity">
    <text evidence="3 10 11">Belongs to the glycosyl hydrolase 11 (cellulase G) family.</text>
</comment>
<dbReference type="PROSITE" id="PS00776">
    <property type="entry name" value="GH11_1"/>
    <property type="match status" value="1"/>
</dbReference>
<evidence type="ECO:0000256" key="3">
    <source>
        <dbReference type="ARBA" id="ARBA00007792"/>
    </source>
</evidence>
<dbReference type="PROSITE" id="PS51761">
    <property type="entry name" value="GH11_3"/>
    <property type="match status" value="1"/>
</dbReference>
<dbReference type="InterPro" id="IPR033123">
    <property type="entry name" value="GH11_dom"/>
</dbReference>
<evidence type="ECO:0000256" key="2">
    <source>
        <dbReference type="ARBA" id="ARBA00004851"/>
    </source>
</evidence>
<keyword evidence="7 10" id="KW-0119">Carbohydrate metabolism</keyword>
<dbReference type="AlphaFoldDB" id="A0A4Z1P8N3"/>
<accession>A0A4Z1P8N3</accession>
<proteinExistence type="inferred from homology"/>
<evidence type="ECO:0000256" key="6">
    <source>
        <dbReference type="ARBA" id="ARBA00022801"/>
    </source>
</evidence>
<gene>
    <name evidence="14" type="ORF">E6O75_ATG10350</name>
</gene>
<dbReference type="GO" id="GO:0031176">
    <property type="term" value="F:endo-1,4-beta-xylanase activity"/>
    <property type="evidence" value="ECO:0007669"/>
    <property type="project" value="UniProtKB-UniRule"/>
</dbReference>
<keyword evidence="5 10" id="KW-0858">Xylan degradation</keyword>
<evidence type="ECO:0000256" key="9">
    <source>
        <dbReference type="ARBA" id="ARBA00023326"/>
    </source>
</evidence>
<evidence type="ECO:0000256" key="1">
    <source>
        <dbReference type="ARBA" id="ARBA00000681"/>
    </source>
</evidence>
<feature type="active site" description="Proton donor" evidence="10">
    <location>
        <position position="207"/>
    </location>
</feature>
<dbReference type="Proteomes" id="UP000298493">
    <property type="component" value="Unassembled WGS sequence"/>
</dbReference>
<dbReference type="FunFam" id="2.60.120.180:FF:000001">
    <property type="entry name" value="Endo-1,4-beta-xylanase"/>
    <property type="match status" value="1"/>
</dbReference>
<comment type="pathway">
    <text evidence="2 10 11">Glycan degradation; xylan degradation.</text>
</comment>
<dbReference type="PANTHER" id="PTHR46828">
    <property type="entry name" value="ENDO-1,4-BETA-XYLANASE A-RELATED"/>
    <property type="match status" value="1"/>
</dbReference>
<keyword evidence="9 10" id="KW-0624">Polysaccharide degradation</keyword>
<feature type="active site" description="Nucleophile" evidence="10">
    <location>
        <position position="116"/>
    </location>
</feature>
<dbReference type="PANTHER" id="PTHR46828:SF2">
    <property type="entry name" value="ENDO-1,4-BETA-XYLANASE A-RELATED"/>
    <property type="match status" value="1"/>
</dbReference>
<evidence type="ECO:0000256" key="8">
    <source>
        <dbReference type="ARBA" id="ARBA00023295"/>
    </source>
</evidence>
<dbReference type="InterPro" id="IPR013319">
    <property type="entry name" value="GH11/12"/>
</dbReference>
<feature type="chain" id="PRO_5021261083" description="Endo-1,4-beta-xylanase" evidence="12">
    <location>
        <begin position="19"/>
        <end position="221"/>
    </location>
</feature>
<comment type="catalytic activity">
    <reaction evidence="1 10 11">
        <text>Endohydrolysis of (1-&gt;4)-beta-D-xylosidic linkages in xylans.</text>
        <dbReference type="EC" id="3.2.1.8"/>
    </reaction>
</comment>
<evidence type="ECO:0000256" key="11">
    <source>
        <dbReference type="RuleBase" id="RU362015"/>
    </source>
</evidence>
<keyword evidence="12" id="KW-0732">Signal</keyword>
<feature type="domain" description="GH11" evidence="13">
    <location>
        <begin position="31"/>
        <end position="220"/>
    </location>
</feature>
<dbReference type="UniPathway" id="UPA00114"/>
<dbReference type="GO" id="GO:0045493">
    <property type="term" value="P:xylan catabolic process"/>
    <property type="evidence" value="ECO:0007669"/>
    <property type="project" value="UniProtKB-UniRule"/>
</dbReference>
<organism evidence="14 15">
    <name type="scientific">Venturia nashicola</name>
    <dbReference type="NCBI Taxonomy" id="86259"/>
    <lineage>
        <taxon>Eukaryota</taxon>
        <taxon>Fungi</taxon>
        <taxon>Dikarya</taxon>
        <taxon>Ascomycota</taxon>
        <taxon>Pezizomycotina</taxon>
        <taxon>Dothideomycetes</taxon>
        <taxon>Pleosporomycetidae</taxon>
        <taxon>Venturiales</taxon>
        <taxon>Venturiaceae</taxon>
        <taxon>Venturia</taxon>
    </lineage>
</organism>
<dbReference type="InterPro" id="IPR018208">
    <property type="entry name" value="GH11_AS_1"/>
</dbReference>
<dbReference type="EMBL" id="SNSC02000015">
    <property type="protein sequence ID" value="TID17705.1"/>
    <property type="molecule type" value="Genomic_DNA"/>
</dbReference>
<keyword evidence="15" id="KW-1185">Reference proteome</keyword>
<dbReference type="Gene3D" id="2.60.120.180">
    <property type="match status" value="1"/>
</dbReference>
<keyword evidence="8 10" id="KW-0326">Glycosidase</keyword>
<feature type="signal peptide" evidence="12">
    <location>
        <begin position="1"/>
        <end position="18"/>
    </location>
</feature>
<dbReference type="EC" id="3.2.1.8" evidence="4 10"/>